<dbReference type="InterPro" id="IPR023378">
    <property type="entry name" value="YheA/YmcA-like_dom_sf"/>
</dbReference>
<comment type="caution">
    <text evidence="2">The sequence shown here is derived from an EMBL/GenBank/DDBJ whole genome shotgun (WGS) entry which is preliminary data.</text>
</comment>
<dbReference type="Gene3D" id="1.20.1500.10">
    <property type="entry name" value="YheA/YmcA-like"/>
    <property type="match status" value="1"/>
</dbReference>
<dbReference type="Proteomes" id="UP000257144">
    <property type="component" value="Unassembled WGS sequence"/>
</dbReference>
<dbReference type="OrthoDB" id="9811402at2"/>
<organism evidence="2 3">
    <name type="scientific">Neobacillus piezotolerans</name>
    <dbReference type="NCBI Taxonomy" id="2259171"/>
    <lineage>
        <taxon>Bacteria</taxon>
        <taxon>Bacillati</taxon>
        <taxon>Bacillota</taxon>
        <taxon>Bacilli</taxon>
        <taxon>Bacillales</taxon>
        <taxon>Bacillaceae</taxon>
        <taxon>Neobacillus</taxon>
    </lineage>
</organism>
<dbReference type="EMBL" id="QNQT01000011">
    <property type="protein sequence ID" value="RDU35315.1"/>
    <property type="molecule type" value="Genomic_DNA"/>
</dbReference>
<evidence type="ECO:0000256" key="1">
    <source>
        <dbReference type="HAMAP-Rule" id="MF_01526"/>
    </source>
</evidence>
<proteinExistence type="inferred from homology"/>
<dbReference type="Pfam" id="PF06133">
    <property type="entry name" value="Com_YlbF"/>
    <property type="match status" value="1"/>
</dbReference>
<protein>
    <recommendedName>
        <fullName evidence="1">UPF0342 protein DRW41_18710</fullName>
    </recommendedName>
</protein>
<name>A0A3D8GLH2_9BACI</name>
<evidence type="ECO:0000313" key="3">
    <source>
        <dbReference type="Proteomes" id="UP000257144"/>
    </source>
</evidence>
<accession>A0A3D8GLH2</accession>
<dbReference type="RefSeq" id="WP_115453553.1">
    <property type="nucleotide sequence ID" value="NZ_QNQT01000011.1"/>
</dbReference>
<dbReference type="SUPFAM" id="SSF158622">
    <property type="entry name" value="YheA/YmcA-like"/>
    <property type="match status" value="1"/>
</dbReference>
<dbReference type="AlphaFoldDB" id="A0A3D8GLH2"/>
<comment type="similarity">
    <text evidence="1">Belongs to the UPF0342 family.</text>
</comment>
<gene>
    <name evidence="2" type="ORF">DRW41_18710</name>
</gene>
<keyword evidence="3" id="KW-1185">Reference proteome</keyword>
<dbReference type="InterPro" id="IPR010368">
    <property type="entry name" value="Com_YlbF"/>
</dbReference>
<sequence>MAVNLYDAAYELEKAIRQSDEFRRLKQVYDAVNADDSARRMFENFRNIQMNLQQKQMMGQEISHEEVDQAQKSVALVQQHPTISKLMEAEQRMGMVIGELNQLIMKPLEELYGNPTGR</sequence>
<dbReference type="HAMAP" id="MF_01526">
    <property type="entry name" value="UPF0342"/>
    <property type="match status" value="1"/>
</dbReference>
<reference evidence="2 3" key="1">
    <citation type="submission" date="2018-07" db="EMBL/GenBank/DDBJ databases">
        <title>Bacillus sp. YLB-04 draft genome sequence.</title>
        <authorList>
            <person name="Yu L."/>
            <person name="Tang X."/>
        </authorList>
    </citation>
    <scope>NUCLEOTIDE SEQUENCE [LARGE SCALE GENOMIC DNA]</scope>
    <source>
        <strain evidence="2 3">YLB-04</strain>
    </source>
</reference>
<evidence type="ECO:0000313" key="2">
    <source>
        <dbReference type="EMBL" id="RDU35315.1"/>
    </source>
</evidence>